<evidence type="ECO:0000259" key="3">
    <source>
        <dbReference type="Pfam" id="PF13807"/>
    </source>
</evidence>
<feature type="domain" description="Tyrosine-protein kinase G-rich" evidence="3">
    <location>
        <begin position="400"/>
        <end position="475"/>
    </location>
</feature>
<protein>
    <recommendedName>
        <fullName evidence="3">Tyrosine-protein kinase G-rich domain-containing protein</fullName>
    </recommendedName>
</protein>
<evidence type="ECO:0000256" key="2">
    <source>
        <dbReference type="SAM" id="Phobius"/>
    </source>
</evidence>
<keyword evidence="2" id="KW-0472">Membrane</keyword>
<accession>A0A4Q9H4D8</accession>
<keyword evidence="1" id="KW-0175">Coiled coil</keyword>
<dbReference type="Pfam" id="PF13807">
    <property type="entry name" value="GNVR"/>
    <property type="match status" value="1"/>
</dbReference>
<keyword evidence="5" id="KW-1185">Reference proteome</keyword>
<organism evidence="4 5">
    <name type="scientific">Aquabacterium lacunae</name>
    <dbReference type="NCBI Taxonomy" id="2528630"/>
    <lineage>
        <taxon>Bacteria</taxon>
        <taxon>Pseudomonadati</taxon>
        <taxon>Pseudomonadota</taxon>
        <taxon>Betaproteobacteria</taxon>
        <taxon>Burkholderiales</taxon>
        <taxon>Aquabacterium</taxon>
    </lineage>
</organism>
<feature type="transmembrane region" description="Helical" evidence="2">
    <location>
        <begin position="454"/>
        <end position="476"/>
    </location>
</feature>
<evidence type="ECO:0000313" key="5">
    <source>
        <dbReference type="Proteomes" id="UP000292120"/>
    </source>
</evidence>
<evidence type="ECO:0000256" key="1">
    <source>
        <dbReference type="SAM" id="Coils"/>
    </source>
</evidence>
<keyword evidence="2" id="KW-0812">Transmembrane</keyword>
<dbReference type="OrthoDB" id="7250902at2"/>
<dbReference type="GO" id="GO:0005886">
    <property type="term" value="C:plasma membrane"/>
    <property type="evidence" value="ECO:0007669"/>
    <property type="project" value="TreeGrafter"/>
</dbReference>
<dbReference type="EMBL" id="SIXI01000004">
    <property type="protein sequence ID" value="TBO30361.1"/>
    <property type="molecule type" value="Genomic_DNA"/>
</dbReference>
<reference evidence="4 5" key="1">
    <citation type="submission" date="2019-02" db="EMBL/GenBank/DDBJ databases">
        <title>Aquabacterium sp. strain KMB7.</title>
        <authorList>
            <person name="Chen W.-M."/>
        </authorList>
    </citation>
    <scope>NUCLEOTIDE SEQUENCE [LARGE SCALE GENOMIC DNA]</scope>
    <source>
        <strain evidence="4 5">KMB7</strain>
    </source>
</reference>
<dbReference type="Proteomes" id="UP000292120">
    <property type="component" value="Unassembled WGS sequence"/>
</dbReference>
<comment type="caution">
    <text evidence="4">The sequence shown here is derived from an EMBL/GenBank/DDBJ whole genome shotgun (WGS) entry which is preliminary data.</text>
</comment>
<dbReference type="AlphaFoldDB" id="A0A4Q9H4D8"/>
<keyword evidence="2" id="KW-1133">Transmembrane helix</keyword>
<dbReference type="InterPro" id="IPR032807">
    <property type="entry name" value="GNVR"/>
</dbReference>
<evidence type="ECO:0000313" key="4">
    <source>
        <dbReference type="EMBL" id="TBO30361.1"/>
    </source>
</evidence>
<sequence length="506" mass="56124">MTARDLLQVVFRRRAAILTFMAAVVVGVYASLRLISPTYEAQASLLVKLGQEDIYMPALPSSQFRTPVMSVIREEQLRSEASILTDPALARQVIRTLGPSAVFPGIDVVHPWYTPKGVLQRLTWMYNALEDHFFPLSSQRSLEDKAVSAFQRAVKAEALKSSNTLEVSMRNKSPDAAALTVNTLVNLYLQERVRIHQREQSDFFARQLAQLDRQLKGTEEAVESYRSTHHVSDLDQQRSAQIAALNDAGKRLDDTLVAMAQQESRAAVLKQQLQQMPATMQLAGGESANNLALSELNKQLADVARREADIRQRFSDLDPRLEGLAEERKALMQLLQDQQAQRVRSSETGLNPAHARIRDDLLQTEAQLAGLRRSAASLKALQQEIEGRLERFNRQDAQDKQLTQQLDVLRSSRQLYLEKQEEARLAQAQAAARLGNVSIISAAARPTQPVSPKLWMVLVGALAGALLGGLGLAFLLDHVDDRIHQAHDIVGTLGLPLLAKVPELAA</sequence>
<dbReference type="RefSeq" id="WP_130968352.1">
    <property type="nucleotide sequence ID" value="NZ_SIXI01000004.1"/>
</dbReference>
<proteinExistence type="predicted"/>
<name>A0A4Q9H4D8_9BURK</name>
<dbReference type="InterPro" id="IPR050445">
    <property type="entry name" value="Bact_polysacc_biosynth/exp"/>
</dbReference>
<dbReference type="PANTHER" id="PTHR32309:SF13">
    <property type="entry name" value="FERRIC ENTEROBACTIN TRANSPORT PROTEIN FEPE"/>
    <property type="match status" value="1"/>
</dbReference>
<feature type="coiled-coil region" evidence="1">
    <location>
        <begin position="293"/>
        <end position="341"/>
    </location>
</feature>
<gene>
    <name evidence="4" type="ORF">EYS42_11765</name>
</gene>
<dbReference type="GO" id="GO:0004713">
    <property type="term" value="F:protein tyrosine kinase activity"/>
    <property type="evidence" value="ECO:0007669"/>
    <property type="project" value="TreeGrafter"/>
</dbReference>
<dbReference type="PANTHER" id="PTHR32309">
    <property type="entry name" value="TYROSINE-PROTEIN KINASE"/>
    <property type="match status" value="1"/>
</dbReference>